<dbReference type="SMART" id="SM00389">
    <property type="entry name" value="HOX"/>
    <property type="match status" value="1"/>
</dbReference>
<gene>
    <name evidence="10" type="primary">Gsc-L1</name>
    <name evidence="10" type="ORF">Hamer_G012712</name>
</gene>
<reference evidence="10" key="1">
    <citation type="journal article" date="2021" name="Sci. Adv.">
        <title>The American lobster genome reveals insights on longevity, neural, and immune adaptations.</title>
        <authorList>
            <person name="Polinski J.M."/>
            <person name="Zimin A.V."/>
            <person name="Clark K.F."/>
            <person name="Kohn A.B."/>
            <person name="Sadowski N."/>
            <person name="Timp W."/>
            <person name="Ptitsyn A."/>
            <person name="Khanna P."/>
            <person name="Romanova D.Y."/>
            <person name="Williams P."/>
            <person name="Greenwood S.J."/>
            <person name="Moroz L.L."/>
            <person name="Walt D.R."/>
            <person name="Bodnar A.G."/>
        </authorList>
    </citation>
    <scope>NUCLEOTIDE SEQUENCE</scope>
    <source>
        <strain evidence="10">GMGI-L3</strain>
    </source>
</reference>
<sequence length="499" mass="56173">MFTQCEGDSKLVKVKDIIDERPSRQVLECHPQGPGSDSVMSSVCSPMVTPDYGLATGTRPPPGGPDSLRDSVNVYLLSREELRQCLECAGCHHQYLWPWPPLSLHPPPILPPTTAAATHLRLQLLPPGHDWGGLAAWHRGFTVDSLLTPRDAWPLHLPPHLSSHLPAHLSPHLPAHLSSQLPTPLSSHLPTQLSPHTPSTGEEGGSGGGEDPPGRRGAPPNKRKRRHRTIFTEDQLRQLEVTFQHTHYPDVLLREQLALKVDLMEERVEVWFKNRRAKWRKQKRETQEKSLDEISILQSNSQGGVLAPSILEVDQPINLKPSETDPQITLRSPEVDTHIRKPKSKTSKLTRQHCEVNHPSHQITINTISLGLTTKETQQDTRHKKDRTNAGIKQVLNVRRGSKQDGRERILKTETKSKTVNGKQQQMSQTKGNQRTTHTKEDVLKKGIRNLVEDAVTHKKQPSPWRLRVSDPRVRQEKTLGNKAKSVYMHDNLNQVSLS</sequence>
<dbReference type="GO" id="GO:0005634">
    <property type="term" value="C:nucleus"/>
    <property type="evidence" value="ECO:0007669"/>
    <property type="project" value="UniProtKB-SubCell"/>
</dbReference>
<dbReference type="SUPFAM" id="SSF46689">
    <property type="entry name" value="Homeodomain-like"/>
    <property type="match status" value="1"/>
</dbReference>
<evidence type="ECO:0000256" key="3">
    <source>
        <dbReference type="ARBA" id="ARBA00023125"/>
    </source>
</evidence>
<comment type="similarity">
    <text evidence="2">Belongs to the paired homeobox family. Bicoid subfamily.</text>
</comment>
<dbReference type="Gene3D" id="1.10.10.60">
    <property type="entry name" value="Homeodomain-like"/>
    <property type="match status" value="1"/>
</dbReference>
<dbReference type="AlphaFoldDB" id="A0A8J5JSE3"/>
<dbReference type="InterPro" id="IPR017970">
    <property type="entry name" value="Homeobox_CS"/>
</dbReference>
<dbReference type="PROSITE" id="PS00027">
    <property type="entry name" value="HOMEOBOX_1"/>
    <property type="match status" value="1"/>
</dbReference>
<dbReference type="PANTHER" id="PTHR24329">
    <property type="entry name" value="HOMEOBOX PROTEIN ARISTALESS"/>
    <property type="match status" value="1"/>
</dbReference>
<dbReference type="FunFam" id="1.10.10.60:FF:000223">
    <property type="entry name" value="Goosecoid homeobox 2"/>
    <property type="match status" value="1"/>
</dbReference>
<feature type="region of interest" description="Disordered" evidence="8">
    <location>
        <begin position="417"/>
        <end position="442"/>
    </location>
</feature>
<comment type="caution">
    <text evidence="10">The sequence shown here is derived from an EMBL/GenBank/DDBJ whole genome shotgun (WGS) entry which is preliminary data.</text>
</comment>
<name>A0A8J5JSE3_HOMAM</name>
<accession>A0A8J5JSE3</accession>
<evidence type="ECO:0000313" key="11">
    <source>
        <dbReference type="Proteomes" id="UP000747542"/>
    </source>
</evidence>
<organism evidence="10 11">
    <name type="scientific">Homarus americanus</name>
    <name type="common">American lobster</name>
    <dbReference type="NCBI Taxonomy" id="6706"/>
    <lineage>
        <taxon>Eukaryota</taxon>
        <taxon>Metazoa</taxon>
        <taxon>Ecdysozoa</taxon>
        <taxon>Arthropoda</taxon>
        <taxon>Crustacea</taxon>
        <taxon>Multicrustacea</taxon>
        <taxon>Malacostraca</taxon>
        <taxon>Eumalacostraca</taxon>
        <taxon>Eucarida</taxon>
        <taxon>Decapoda</taxon>
        <taxon>Pleocyemata</taxon>
        <taxon>Astacidea</taxon>
        <taxon>Nephropoidea</taxon>
        <taxon>Nephropidae</taxon>
        <taxon>Homarus</taxon>
    </lineage>
</organism>
<feature type="compositionally biased region" description="Basic and acidic residues" evidence="8">
    <location>
        <begin position="468"/>
        <end position="480"/>
    </location>
</feature>
<feature type="compositionally biased region" description="Polar residues" evidence="8">
    <location>
        <begin position="418"/>
        <end position="436"/>
    </location>
</feature>
<dbReference type="GO" id="GO:0000981">
    <property type="term" value="F:DNA-binding transcription factor activity, RNA polymerase II-specific"/>
    <property type="evidence" value="ECO:0007669"/>
    <property type="project" value="InterPro"/>
</dbReference>
<evidence type="ECO:0000259" key="9">
    <source>
        <dbReference type="PROSITE" id="PS50071"/>
    </source>
</evidence>
<evidence type="ECO:0000256" key="6">
    <source>
        <dbReference type="PROSITE-ProRule" id="PRU00108"/>
    </source>
</evidence>
<evidence type="ECO:0000256" key="4">
    <source>
        <dbReference type="ARBA" id="ARBA00023155"/>
    </source>
</evidence>
<evidence type="ECO:0000256" key="7">
    <source>
        <dbReference type="RuleBase" id="RU000682"/>
    </source>
</evidence>
<keyword evidence="5 6" id="KW-0539">Nucleus</keyword>
<keyword evidence="11" id="KW-1185">Reference proteome</keyword>
<feature type="region of interest" description="Disordered" evidence="8">
    <location>
        <begin position="456"/>
        <end position="484"/>
    </location>
</feature>
<dbReference type="EMBL" id="JAHLQT010031643">
    <property type="protein sequence ID" value="KAG7160169.1"/>
    <property type="molecule type" value="Genomic_DNA"/>
</dbReference>
<evidence type="ECO:0000256" key="8">
    <source>
        <dbReference type="SAM" id="MobiDB-lite"/>
    </source>
</evidence>
<feature type="region of interest" description="Disordered" evidence="8">
    <location>
        <begin position="175"/>
        <end position="230"/>
    </location>
</feature>
<evidence type="ECO:0000256" key="5">
    <source>
        <dbReference type="ARBA" id="ARBA00023242"/>
    </source>
</evidence>
<dbReference type="GO" id="GO:0000977">
    <property type="term" value="F:RNA polymerase II transcription regulatory region sequence-specific DNA binding"/>
    <property type="evidence" value="ECO:0007669"/>
    <property type="project" value="TreeGrafter"/>
</dbReference>
<protein>
    <submittedName>
        <fullName evidence="10">Homeobox protein goosecoid-like 1</fullName>
    </submittedName>
</protein>
<evidence type="ECO:0000313" key="10">
    <source>
        <dbReference type="EMBL" id="KAG7160169.1"/>
    </source>
</evidence>
<feature type="compositionally biased region" description="Gly residues" evidence="8">
    <location>
        <begin position="202"/>
        <end position="211"/>
    </location>
</feature>
<dbReference type="InterPro" id="IPR050649">
    <property type="entry name" value="Paired_Homeobox_TFs"/>
</dbReference>
<dbReference type="PANTHER" id="PTHR24329:SF516">
    <property type="entry name" value="HOMEOBOX PROTEIN GOOSECOID"/>
    <property type="match status" value="1"/>
</dbReference>
<dbReference type="InterPro" id="IPR009057">
    <property type="entry name" value="Homeodomain-like_sf"/>
</dbReference>
<evidence type="ECO:0000256" key="1">
    <source>
        <dbReference type="ARBA" id="ARBA00004123"/>
    </source>
</evidence>
<feature type="domain" description="Homeobox" evidence="9">
    <location>
        <begin position="222"/>
        <end position="282"/>
    </location>
</feature>
<keyword evidence="4 6" id="KW-0371">Homeobox</keyword>
<proteinExistence type="inferred from homology"/>
<feature type="compositionally biased region" description="Polar residues" evidence="8">
    <location>
        <begin position="180"/>
        <end position="196"/>
    </location>
</feature>
<dbReference type="PROSITE" id="PS50071">
    <property type="entry name" value="HOMEOBOX_2"/>
    <property type="match status" value="1"/>
</dbReference>
<dbReference type="Proteomes" id="UP000747542">
    <property type="component" value="Unassembled WGS sequence"/>
</dbReference>
<feature type="DNA-binding region" description="Homeobox" evidence="6">
    <location>
        <begin position="224"/>
        <end position="283"/>
    </location>
</feature>
<dbReference type="Pfam" id="PF00046">
    <property type="entry name" value="Homeodomain"/>
    <property type="match status" value="1"/>
</dbReference>
<dbReference type="InterPro" id="IPR001356">
    <property type="entry name" value="HD"/>
</dbReference>
<comment type="subcellular location">
    <subcellularLocation>
        <location evidence="1 6 7">Nucleus</location>
    </subcellularLocation>
</comment>
<keyword evidence="3 6" id="KW-0238">DNA-binding</keyword>
<dbReference type="CDD" id="cd00086">
    <property type="entry name" value="homeodomain"/>
    <property type="match status" value="1"/>
</dbReference>
<evidence type="ECO:0000256" key="2">
    <source>
        <dbReference type="ARBA" id="ARBA00006503"/>
    </source>
</evidence>